<evidence type="ECO:0000313" key="3">
    <source>
        <dbReference type="EMBL" id="MFC3672043.1"/>
    </source>
</evidence>
<sequence>MSDNGATGVTGALLYRRYGLAFSQRPLGELVDLALRPVAAPQLYCTCNVNHLRMLQGNAAFRDAYARAALVTVDGRPIRMLARWQTGTDLPVVTGADLFPALLEKLRPGIDRPYFVASSLDAAQALRDQLVARGFDPAAIGTESPPFGFERDEAFGTAMAARIRELGTTHLFMGVGAPKSEIWVARHFALMPAAHIFCVGAALDFSSQKKERAPEWMRKLSLEWAHRMMSEPRRLLPRYAGDAWLLATIIAGRKLEPVFPPRA</sequence>
<dbReference type="InterPro" id="IPR004629">
    <property type="entry name" value="WecG_TagA_CpsF"/>
</dbReference>
<protein>
    <submittedName>
        <fullName evidence="3">WecB/TagA/CpsF family glycosyltransferase</fullName>
    </submittedName>
</protein>
<comment type="caution">
    <text evidence="3">The sequence shown here is derived from an EMBL/GenBank/DDBJ whole genome shotgun (WGS) entry which is preliminary data.</text>
</comment>
<dbReference type="PANTHER" id="PTHR34136:SF1">
    <property type="entry name" value="UDP-N-ACETYL-D-MANNOSAMINURONIC ACID TRANSFERASE"/>
    <property type="match status" value="1"/>
</dbReference>
<reference evidence="4" key="1">
    <citation type="journal article" date="2019" name="Int. J. Syst. Evol. Microbiol.">
        <title>The Global Catalogue of Microorganisms (GCM) 10K type strain sequencing project: providing services to taxonomists for standard genome sequencing and annotation.</title>
        <authorList>
            <consortium name="The Broad Institute Genomics Platform"/>
            <consortium name="The Broad Institute Genome Sequencing Center for Infectious Disease"/>
            <person name="Wu L."/>
            <person name="Ma J."/>
        </authorList>
    </citation>
    <scope>NUCLEOTIDE SEQUENCE [LARGE SCALE GENOMIC DNA]</scope>
    <source>
        <strain evidence="4">KCTC 42224</strain>
    </source>
</reference>
<dbReference type="EMBL" id="JBHRYE010000017">
    <property type="protein sequence ID" value="MFC3672043.1"/>
    <property type="molecule type" value="Genomic_DNA"/>
</dbReference>
<keyword evidence="1" id="KW-0328">Glycosyltransferase</keyword>
<accession>A0ABV7V720</accession>
<evidence type="ECO:0000256" key="2">
    <source>
        <dbReference type="ARBA" id="ARBA00022679"/>
    </source>
</evidence>
<dbReference type="Pfam" id="PF03808">
    <property type="entry name" value="Glyco_tran_WecG"/>
    <property type="match status" value="1"/>
</dbReference>
<evidence type="ECO:0000313" key="4">
    <source>
        <dbReference type="Proteomes" id="UP001595683"/>
    </source>
</evidence>
<gene>
    <name evidence="3" type="ORF">ACFOOT_11465</name>
</gene>
<dbReference type="Proteomes" id="UP001595683">
    <property type="component" value="Unassembled WGS sequence"/>
</dbReference>
<keyword evidence="2" id="KW-0808">Transferase</keyword>
<name>A0ABV7V720_9SPHN</name>
<evidence type="ECO:0000256" key="1">
    <source>
        <dbReference type="ARBA" id="ARBA00022676"/>
    </source>
</evidence>
<dbReference type="PANTHER" id="PTHR34136">
    <property type="match status" value="1"/>
</dbReference>
<proteinExistence type="predicted"/>
<dbReference type="CDD" id="cd06533">
    <property type="entry name" value="Glyco_transf_WecG_TagA"/>
    <property type="match status" value="1"/>
</dbReference>
<organism evidence="3 4">
    <name type="scientific">Novosphingobium pokkalii</name>
    <dbReference type="NCBI Taxonomy" id="1770194"/>
    <lineage>
        <taxon>Bacteria</taxon>
        <taxon>Pseudomonadati</taxon>
        <taxon>Pseudomonadota</taxon>
        <taxon>Alphaproteobacteria</taxon>
        <taxon>Sphingomonadales</taxon>
        <taxon>Sphingomonadaceae</taxon>
        <taxon>Novosphingobium</taxon>
    </lineage>
</organism>
<dbReference type="NCBIfam" id="TIGR00696">
    <property type="entry name" value="wecG_tagA_cpsF"/>
    <property type="match status" value="1"/>
</dbReference>
<keyword evidence="4" id="KW-1185">Reference proteome</keyword>
<dbReference type="RefSeq" id="WP_191323957.1">
    <property type="nucleotide sequence ID" value="NZ_BMZP01000006.1"/>
</dbReference>